<dbReference type="PANTHER" id="PTHR23546">
    <property type="entry name" value="TRANSPORT PROTEIN"/>
    <property type="match status" value="1"/>
</dbReference>
<dbReference type="EMBL" id="MDEK01000010">
    <property type="protein sequence ID" value="PPU82040.1"/>
    <property type="molecule type" value="Genomic_DNA"/>
</dbReference>
<feature type="transmembrane region" description="Helical" evidence="4">
    <location>
        <begin position="38"/>
        <end position="60"/>
    </location>
</feature>
<feature type="domain" description="Major facilitator superfamily (MFS) profile" evidence="5">
    <location>
        <begin position="4"/>
        <end position="381"/>
    </location>
</feature>
<dbReference type="InterPro" id="IPR020846">
    <property type="entry name" value="MFS_dom"/>
</dbReference>
<evidence type="ECO:0000256" key="2">
    <source>
        <dbReference type="ARBA" id="ARBA00022989"/>
    </source>
</evidence>
<dbReference type="Proteomes" id="UP000247346">
    <property type="component" value="Unassembled WGS sequence"/>
</dbReference>
<protein>
    <submittedName>
        <fullName evidence="6">MFS transporter</fullName>
    </submittedName>
</protein>
<keyword evidence="1 4" id="KW-0812">Transmembrane</keyword>
<evidence type="ECO:0000313" key="7">
    <source>
        <dbReference type="Proteomes" id="UP000247346"/>
    </source>
</evidence>
<keyword evidence="2 4" id="KW-1133">Transmembrane helix</keyword>
<reference evidence="6 7" key="1">
    <citation type="submission" date="2016-08" db="EMBL/GenBank/DDBJ databases">
        <authorList>
            <person name="Seilhamer J.J."/>
        </authorList>
    </citation>
    <scope>NUCLEOTIDE SEQUENCE [LARGE SCALE GENOMIC DNA]</scope>
    <source>
        <strain evidence="6 7">CFBP4641</strain>
    </source>
</reference>
<dbReference type="PROSITE" id="PS50850">
    <property type="entry name" value="MFS"/>
    <property type="match status" value="1"/>
</dbReference>
<feature type="transmembrane region" description="Helical" evidence="4">
    <location>
        <begin position="234"/>
        <end position="256"/>
    </location>
</feature>
<evidence type="ECO:0000313" key="6">
    <source>
        <dbReference type="EMBL" id="PPU82040.1"/>
    </source>
</evidence>
<feature type="transmembrane region" description="Helical" evidence="4">
    <location>
        <begin position="268"/>
        <end position="286"/>
    </location>
</feature>
<dbReference type="RefSeq" id="WP_010344347.1">
    <property type="nucleotide sequence ID" value="NZ_CP132343.1"/>
</dbReference>
<evidence type="ECO:0000256" key="4">
    <source>
        <dbReference type="SAM" id="Phobius"/>
    </source>
</evidence>
<proteinExistence type="predicted"/>
<keyword evidence="3 4" id="KW-0472">Membrane</keyword>
<gene>
    <name evidence="6" type="ORF">XsacCFBP4641_12005</name>
</gene>
<accession>A0A2P5Z2Z8</accession>
<dbReference type="Gene3D" id="1.20.1250.20">
    <property type="entry name" value="MFS general substrate transporter like domains"/>
    <property type="match status" value="2"/>
</dbReference>
<dbReference type="STRING" id="56458.SB85_00155"/>
<feature type="transmembrane region" description="Helical" evidence="4">
    <location>
        <begin position="7"/>
        <end position="26"/>
    </location>
</feature>
<feature type="transmembrane region" description="Helical" evidence="4">
    <location>
        <begin position="137"/>
        <end position="154"/>
    </location>
</feature>
<dbReference type="GO" id="GO:0022857">
    <property type="term" value="F:transmembrane transporter activity"/>
    <property type="evidence" value="ECO:0007669"/>
    <property type="project" value="InterPro"/>
</dbReference>
<evidence type="ECO:0000259" key="5">
    <source>
        <dbReference type="PROSITE" id="PS50850"/>
    </source>
</evidence>
<name>A0A2P5Z2Z8_9XANT</name>
<dbReference type="SUPFAM" id="SSF103473">
    <property type="entry name" value="MFS general substrate transporter"/>
    <property type="match status" value="1"/>
</dbReference>
<dbReference type="InterPro" id="IPR036259">
    <property type="entry name" value="MFS_trans_sf"/>
</dbReference>
<dbReference type="Pfam" id="PF07690">
    <property type="entry name" value="MFS_1"/>
    <property type="match status" value="1"/>
</dbReference>
<dbReference type="OrthoDB" id="65739at2"/>
<evidence type="ECO:0000256" key="1">
    <source>
        <dbReference type="ARBA" id="ARBA00022692"/>
    </source>
</evidence>
<feature type="transmembrane region" description="Helical" evidence="4">
    <location>
        <begin position="356"/>
        <end position="376"/>
    </location>
</feature>
<dbReference type="PANTHER" id="PTHR23546:SF1">
    <property type="entry name" value="MEMBRANE PROTEIN"/>
    <property type="match status" value="1"/>
</dbReference>
<dbReference type="AlphaFoldDB" id="A0A2P5Z2Z8"/>
<organism evidence="6 7">
    <name type="scientific">Xanthomonas sacchari</name>
    <dbReference type="NCBI Taxonomy" id="56458"/>
    <lineage>
        <taxon>Bacteria</taxon>
        <taxon>Pseudomonadati</taxon>
        <taxon>Pseudomonadota</taxon>
        <taxon>Gammaproteobacteria</taxon>
        <taxon>Lysobacterales</taxon>
        <taxon>Lysobacteraceae</taxon>
        <taxon>Xanthomonas</taxon>
    </lineage>
</organism>
<dbReference type="GeneID" id="93880083"/>
<evidence type="ECO:0000256" key="3">
    <source>
        <dbReference type="ARBA" id="ARBA00023136"/>
    </source>
</evidence>
<dbReference type="InterPro" id="IPR011701">
    <property type="entry name" value="MFS"/>
</dbReference>
<sequence length="390" mass="40856">MKRILGPVLAAHYLAAFTALGMPLFLPQVLQQLAPGAAIGWSGVLYVLPTLCTALTASAWGRLADRYGRKRSLLRAQLGLAAGFAMAGFAPNLGWLVAGLVVQGACGGSLAATNAYLSSQSQHGSLARALDWTQFSARLAMVTAPALLGLATTLGPAQSLYRYLALLPLLAFALSWRLPDDPPRAPAPVVSTPAVPHADAAQRRQRWALWTTQFLFCFAMVVTFPYFLPYAQAHGIGSSAVAGLLYSLPHLVYLVLMPCWRGRDHRASPLPAGLALFALACLLQMAPPTPGWLIAARLLFGLGMWMALRGLNRSLAEIAGGRGAGQLFGRFDAAGKYAGVAGGALAGALVQGHGLAVPFLAAAAAVLLALLPALMLTSVRRTVHVPVADA</sequence>
<feature type="transmembrane region" description="Helical" evidence="4">
    <location>
        <begin position="207"/>
        <end position="228"/>
    </location>
</feature>
<comment type="caution">
    <text evidence="6">The sequence shown here is derived from an EMBL/GenBank/DDBJ whole genome shotgun (WGS) entry which is preliminary data.</text>
</comment>